<evidence type="ECO:0000313" key="16">
    <source>
        <dbReference type="Proteomes" id="UP001220961"/>
    </source>
</evidence>
<comment type="similarity">
    <text evidence="2">Belongs to the adaptor complexes small subunit family.</text>
</comment>
<dbReference type="SMART" id="SM00177">
    <property type="entry name" value="ARF"/>
    <property type="match status" value="1"/>
</dbReference>
<protein>
    <recommendedName>
        <fullName evidence="11">ADP-ribosylation factor-like protein 2</fullName>
    </recommendedName>
</protein>
<evidence type="ECO:0000256" key="11">
    <source>
        <dbReference type="ARBA" id="ARBA00026198"/>
    </source>
</evidence>
<dbReference type="GO" id="GO:0046872">
    <property type="term" value="F:metal ion binding"/>
    <property type="evidence" value="ECO:0007669"/>
    <property type="project" value="UniProtKB-KW"/>
</dbReference>
<feature type="binding site" evidence="12">
    <location>
        <position position="69"/>
    </location>
    <ligand>
        <name>GTP</name>
        <dbReference type="ChEBI" id="CHEBI:37565"/>
    </ligand>
</feature>
<keyword evidence="6 12" id="KW-0547">Nucleotide-binding</keyword>
<evidence type="ECO:0000256" key="6">
    <source>
        <dbReference type="ARBA" id="ARBA00022741"/>
    </source>
</evidence>
<dbReference type="InterPro" id="IPR011012">
    <property type="entry name" value="Longin-like_dom_sf"/>
</dbReference>
<gene>
    <name evidence="15" type="ORF">MCAP1_001176</name>
</gene>
<dbReference type="PANTHER" id="PTHR45697">
    <property type="entry name" value="ADP-RIBOSYLATION FACTOR-LIKE PROTEIN 2-RELATED"/>
    <property type="match status" value="1"/>
</dbReference>
<evidence type="ECO:0000259" key="14">
    <source>
        <dbReference type="Pfam" id="PF01217"/>
    </source>
</evidence>
<dbReference type="InterPro" id="IPR000804">
    <property type="entry name" value="Clathrin_sm-chain_CS"/>
</dbReference>
<dbReference type="SUPFAM" id="SSF52540">
    <property type="entry name" value="P-loop containing nucleoside triphosphate hydrolases"/>
    <property type="match status" value="1"/>
</dbReference>
<dbReference type="PROSITE" id="PS00989">
    <property type="entry name" value="CLAT_ADAPTOR_S"/>
    <property type="match status" value="1"/>
</dbReference>
<dbReference type="PRINTS" id="PR00328">
    <property type="entry name" value="SAR1GTPBP"/>
</dbReference>
<dbReference type="Gene3D" id="3.40.50.300">
    <property type="entry name" value="P-loop containing nucleotide triphosphate hydrolases"/>
    <property type="match status" value="1"/>
</dbReference>
<dbReference type="SUPFAM" id="SSF64356">
    <property type="entry name" value="SNARE-like"/>
    <property type="match status" value="2"/>
</dbReference>
<keyword evidence="10" id="KW-0449">Lipoprotein</keyword>
<feature type="domain" description="AP complex mu/sigma subunit" evidence="14">
    <location>
        <begin position="190"/>
        <end position="242"/>
    </location>
</feature>
<dbReference type="CDD" id="cd04154">
    <property type="entry name" value="Arl2"/>
    <property type="match status" value="1"/>
</dbReference>
<feature type="binding site" evidence="12">
    <location>
        <begin position="23"/>
        <end position="30"/>
    </location>
    <ligand>
        <name>GTP</name>
        <dbReference type="ChEBI" id="CHEBI:37565"/>
    </ligand>
</feature>
<dbReference type="GO" id="GO:0006886">
    <property type="term" value="P:intracellular protein transport"/>
    <property type="evidence" value="ECO:0007669"/>
    <property type="project" value="InterPro"/>
</dbReference>
<dbReference type="Pfam" id="PF00025">
    <property type="entry name" value="Arf"/>
    <property type="match status" value="1"/>
</dbReference>
<dbReference type="PROSITE" id="PS51417">
    <property type="entry name" value="ARF"/>
    <property type="match status" value="1"/>
</dbReference>
<evidence type="ECO:0000256" key="1">
    <source>
        <dbReference type="ARBA" id="ARBA00004308"/>
    </source>
</evidence>
<evidence type="ECO:0000256" key="8">
    <source>
        <dbReference type="ARBA" id="ARBA00023134"/>
    </source>
</evidence>
<dbReference type="GO" id="GO:0003924">
    <property type="term" value="F:GTPase activity"/>
    <property type="evidence" value="ECO:0007669"/>
    <property type="project" value="InterPro"/>
</dbReference>
<dbReference type="InterPro" id="IPR044612">
    <property type="entry name" value="ARL2/3"/>
</dbReference>
<feature type="binding site" evidence="12">
    <location>
        <begin position="125"/>
        <end position="128"/>
    </location>
    <ligand>
        <name>GTP</name>
        <dbReference type="ChEBI" id="CHEBI:37565"/>
    </ligand>
</feature>
<evidence type="ECO:0000256" key="4">
    <source>
        <dbReference type="ARBA" id="ARBA00022448"/>
    </source>
</evidence>
<organism evidence="15 16">
    <name type="scientific">Malassezia caprae</name>
    <dbReference type="NCBI Taxonomy" id="1381934"/>
    <lineage>
        <taxon>Eukaryota</taxon>
        <taxon>Fungi</taxon>
        <taxon>Dikarya</taxon>
        <taxon>Basidiomycota</taxon>
        <taxon>Ustilaginomycotina</taxon>
        <taxon>Malasseziomycetes</taxon>
        <taxon>Malasseziales</taxon>
        <taxon>Malasseziaceae</taxon>
        <taxon>Malassezia</taxon>
    </lineage>
</organism>
<evidence type="ECO:0000256" key="2">
    <source>
        <dbReference type="ARBA" id="ARBA00006972"/>
    </source>
</evidence>
<evidence type="ECO:0000256" key="7">
    <source>
        <dbReference type="ARBA" id="ARBA00022927"/>
    </source>
</evidence>
<dbReference type="InterPro" id="IPR005225">
    <property type="entry name" value="Small_GTP-bd"/>
</dbReference>
<dbReference type="GO" id="GO:0030117">
    <property type="term" value="C:membrane coat"/>
    <property type="evidence" value="ECO:0007669"/>
    <property type="project" value="InterPro"/>
</dbReference>
<dbReference type="InterPro" id="IPR022775">
    <property type="entry name" value="AP_mu_sigma_su"/>
</dbReference>
<evidence type="ECO:0000256" key="12">
    <source>
        <dbReference type="PIRSR" id="PIRSR606689-1"/>
    </source>
</evidence>
<dbReference type="InterPro" id="IPR045873">
    <property type="entry name" value="Arl2"/>
</dbReference>
<feature type="binding site" evidence="13">
    <location>
        <position position="30"/>
    </location>
    <ligand>
        <name>Mg(2+)</name>
        <dbReference type="ChEBI" id="CHEBI:18420"/>
    </ligand>
</feature>
<sequence>MGLLSIIQKNKYKNKELRILFLGLDNAGKTTTLKHFMHEPIDTVSPTFGFSIRTLSRDGYTINIWDVGGQKSLRPYWRNYFEKTDGIVWVVDSGDPDRIDDCREELWKLLGEERLAGASVLVLANKQDLPGALSPEALRRYLRLDDIQSHSWRIQACSAHTGTHMDEGLDWLVSDMASRLYYYSPSTLMTIRAALIINNYGRPRLTKFYSTLSTDRQQALIQLIFQLVSQRDDKAVCNFLDAPELTPLLPPASGDAWTKLREQERGQALCDEQSPATDPWVSYDEAPSAKASDATRRWRPDDELRVIYRHYATLYFVLVVDQSESELGILDLIQVIVEALDRCFENVCELDLIFHFDEVHAIVDQVIQGGLVLETSIAEIVDANEDVAQARKASSSSSGAQAALHAAQHASALLAPSWGQVSLNNLAERGTEAWSALQQLGGQYWPVRGGSALGRPPMRSAFL</sequence>
<accession>A0AAF0E7I7</accession>
<keyword evidence="4" id="KW-0813">Transport</keyword>
<dbReference type="EMBL" id="CP119909">
    <property type="protein sequence ID" value="WFD18963.1"/>
    <property type="molecule type" value="Genomic_DNA"/>
</dbReference>
<feature type="domain" description="AP complex mu/sigma subunit" evidence="14">
    <location>
        <begin position="303"/>
        <end position="383"/>
    </location>
</feature>
<dbReference type="SMART" id="SM00178">
    <property type="entry name" value="SAR"/>
    <property type="match status" value="1"/>
</dbReference>
<reference evidence="15" key="1">
    <citation type="submission" date="2023-03" db="EMBL/GenBank/DDBJ databases">
        <title>Mating type loci evolution in Malassezia.</title>
        <authorList>
            <person name="Coelho M.A."/>
        </authorList>
    </citation>
    <scope>NUCLEOTIDE SEQUENCE</scope>
    <source>
        <strain evidence="15">CBS 10434</strain>
    </source>
</reference>
<dbReference type="GO" id="GO:0016192">
    <property type="term" value="P:vesicle-mediated transport"/>
    <property type="evidence" value="ECO:0007669"/>
    <property type="project" value="InterPro"/>
</dbReference>
<keyword evidence="9" id="KW-0472">Membrane</keyword>
<keyword evidence="13" id="KW-0479">Metal-binding</keyword>
<dbReference type="InterPro" id="IPR027417">
    <property type="entry name" value="P-loop_NTPase"/>
</dbReference>
<keyword evidence="8 12" id="KW-0342">GTP-binding</keyword>
<dbReference type="InterPro" id="IPR006689">
    <property type="entry name" value="Small_GTPase_ARF/SAR"/>
</dbReference>
<dbReference type="GO" id="GO:0012505">
    <property type="term" value="C:endomembrane system"/>
    <property type="evidence" value="ECO:0007669"/>
    <property type="project" value="UniProtKB-SubCell"/>
</dbReference>
<dbReference type="Pfam" id="PF01217">
    <property type="entry name" value="Clat_adaptor_s"/>
    <property type="match status" value="2"/>
</dbReference>
<dbReference type="Proteomes" id="UP001220961">
    <property type="component" value="Chromosome 2"/>
</dbReference>
<dbReference type="GO" id="GO:0005525">
    <property type="term" value="F:GTP binding"/>
    <property type="evidence" value="ECO:0007669"/>
    <property type="project" value="UniProtKB-KW"/>
</dbReference>
<comment type="similarity">
    <text evidence="3">Belongs to the small GTPase superfamily. Arf family.</text>
</comment>
<dbReference type="NCBIfam" id="TIGR00231">
    <property type="entry name" value="small_GTP"/>
    <property type="match status" value="1"/>
</dbReference>
<evidence type="ECO:0000256" key="10">
    <source>
        <dbReference type="ARBA" id="ARBA00023288"/>
    </source>
</evidence>
<comment type="subcellular location">
    <subcellularLocation>
        <location evidence="1">Endomembrane system</location>
    </subcellularLocation>
</comment>
<name>A0AAF0E7I7_9BASI</name>
<evidence type="ECO:0000256" key="9">
    <source>
        <dbReference type="ARBA" id="ARBA00023136"/>
    </source>
</evidence>
<dbReference type="FunFam" id="3.40.50.300:FF:000393">
    <property type="entry name" value="ADP-ribosylation factor-like 2, arl2"/>
    <property type="match status" value="1"/>
</dbReference>
<evidence type="ECO:0000256" key="13">
    <source>
        <dbReference type="PIRSR" id="PIRSR606689-2"/>
    </source>
</evidence>
<keyword evidence="5" id="KW-0519">Myristate</keyword>
<evidence type="ECO:0000313" key="15">
    <source>
        <dbReference type="EMBL" id="WFD18963.1"/>
    </source>
</evidence>
<evidence type="ECO:0000256" key="5">
    <source>
        <dbReference type="ARBA" id="ARBA00022707"/>
    </source>
</evidence>
<feature type="binding site" evidence="13">
    <location>
        <position position="47"/>
    </location>
    <ligand>
        <name>Mg(2+)</name>
        <dbReference type="ChEBI" id="CHEBI:18420"/>
    </ligand>
</feature>
<keyword evidence="16" id="KW-1185">Reference proteome</keyword>
<keyword evidence="13" id="KW-0460">Magnesium</keyword>
<dbReference type="Gene3D" id="3.30.450.60">
    <property type="match status" value="1"/>
</dbReference>
<keyword evidence="7" id="KW-0653">Protein transport</keyword>
<evidence type="ECO:0000256" key="3">
    <source>
        <dbReference type="ARBA" id="ARBA00010290"/>
    </source>
</evidence>
<dbReference type="AlphaFoldDB" id="A0AAF0E7I7"/>
<proteinExistence type="inferred from homology"/>